<comment type="caution">
    <text evidence="8">The sequence shown here is derived from an EMBL/GenBank/DDBJ whole genome shotgun (WGS) entry which is preliminary data.</text>
</comment>
<dbReference type="InterPro" id="IPR036259">
    <property type="entry name" value="MFS_trans_sf"/>
</dbReference>
<dbReference type="InterPro" id="IPR050327">
    <property type="entry name" value="Proton-linked_MCT"/>
</dbReference>
<name>A0A4R3MMT6_9FIRM</name>
<sequence length="397" mass="43402">MNKRKLVYVPVGVVMLLCLGTVYSWSVFRTPLEQLFNIDATQSGLPYMFFLAFYALLMPITGGFIEKYGPKIIVLVGGLFVGLGWVIAGFTTNIYIFTLAYGILGGSGVGIVYGVPLSVVTKWFPEKKGFLVGIILLGFGLSPFITAPLALHLIEVYGVMNAFKILGLAFLIIVPLLGLFLEFPPKAEMTKTTVIKRGEILIELIKSKNFIGLCICFMFGTLVGLMMIGITSPVGREIINLSPERSAMFVSIFSIFNGIGRPLFGSLTDKYGPKKAAITSYTLIMIASILMIFATEGSIVIFVIAFSLYFMNLGGWLAIAPTSTAIYFGQTNYSQNYGYVFTFYGIGAVIGTLLSGEIRSIFGTYSYVFPIIVVVALLGIITSLIFFKDEKDTIIVE</sequence>
<evidence type="ECO:0000256" key="5">
    <source>
        <dbReference type="ARBA" id="ARBA00023136"/>
    </source>
</evidence>
<feature type="transmembrane region" description="Helical" evidence="6">
    <location>
        <begin position="7"/>
        <end position="25"/>
    </location>
</feature>
<dbReference type="Pfam" id="PF07690">
    <property type="entry name" value="MFS_1"/>
    <property type="match status" value="1"/>
</dbReference>
<reference evidence="8 9" key="1">
    <citation type="submission" date="2019-03" db="EMBL/GenBank/DDBJ databases">
        <title>Genomic Encyclopedia of Type Strains, Phase IV (KMG-IV): sequencing the most valuable type-strain genomes for metagenomic binning, comparative biology and taxonomic classification.</title>
        <authorList>
            <person name="Goeker M."/>
        </authorList>
    </citation>
    <scope>NUCLEOTIDE SEQUENCE [LARGE SCALE GENOMIC DNA]</scope>
    <source>
        <strain evidence="8 9">DSM 24629</strain>
    </source>
</reference>
<dbReference type="RefSeq" id="WP_207669163.1">
    <property type="nucleotide sequence ID" value="NZ_SMAL01000002.1"/>
</dbReference>
<dbReference type="GO" id="GO:0005886">
    <property type="term" value="C:plasma membrane"/>
    <property type="evidence" value="ECO:0007669"/>
    <property type="project" value="UniProtKB-SubCell"/>
</dbReference>
<evidence type="ECO:0000256" key="1">
    <source>
        <dbReference type="ARBA" id="ARBA00004651"/>
    </source>
</evidence>
<feature type="transmembrane region" description="Helical" evidence="6">
    <location>
        <begin position="300"/>
        <end position="329"/>
    </location>
</feature>
<feature type="transmembrane region" description="Helical" evidence="6">
    <location>
        <begin position="94"/>
        <end position="117"/>
    </location>
</feature>
<evidence type="ECO:0000256" key="4">
    <source>
        <dbReference type="ARBA" id="ARBA00022989"/>
    </source>
</evidence>
<keyword evidence="5 6" id="KW-0472">Membrane</keyword>
<feature type="transmembrane region" description="Helical" evidence="6">
    <location>
        <begin position="336"/>
        <end position="355"/>
    </location>
</feature>
<dbReference type="InterPro" id="IPR011701">
    <property type="entry name" value="MFS"/>
</dbReference>
<gene>
    <name evidence="8" type="ORF">EDC18_102302</name>
</gene>
<evidence type="ECO:0000259" key="7">
    <source>
        <dbReference type="PROSITE" id="PS50850"/>
    </source>
</evidence>
<dbReference type="GO" id="GO:0022857">
    <property type="term" value="F:transmembrane transporter activity"/>
    <property type="evidence" value="ECO:0007669"/>
    <property type="project" value="InterPro"/>
</dbReference>
<keyword evidence="3 6" id="KW-0812">Transmembrane</keyword>
<organism evidence="8 9">
    <name type="scientific">Natranaerovirga pectinivora</name>
    <dbReference type="NCBI Taxonomy" id="682400"/>
    <lineage>
        <taxon>Bacteria</taxon>
        <taxon>Bacillati</taxon>
        <taxon>Bacillota</taxon>
        <taxon>Clostridia</taxon>
        <taxon>Lachnospirales</taxon>
        <taxon>Natranaerovirgaceae</taxon>
        <taxon>Natranaerovirga</taxon>
    </lineage>
</organism>
<comment type="subcellular location">
    <subcellularLocation>
        <location evidence="1">Cell membrane</location>
        <topology evidence="1">Multi-pass membrane protein</topology>
    </subcellularLocation>
</comment>
<dbReference type="PANTHER" id="PTHR11360">
    <property type="entry name" value="MONOCARBOXYLATE TRANSPORTER"/>
    <property type="match status" value="1"/>
</dbReference>
<evidence type="ECO:0000313" key="9">
    <source>
        <dbReference type="Proteomes" id="UP000294902"/>
    </source>
</evidence>
<feature type="transmembrane region" description="Helical" evidence="6">
    <location>
        <begin position="246"/>
        <end position="264"/>
    </location>
</feature>
<evidence type="ECO:0000256" key="6">
    <source>
        <dbReference type="SAM" id="Phobius"/>
    </source>
</evidence>
<feature type="transmembrane region" description="Helical" evidence="6">
    <location>
        <begin position="72"/>
        <end position="88"/>
    </location>
</feature>
<feature type="transmembrane region" description="Helical" evidence="6">
    <location>
        <begin position="45"/>
        <end position="65"/>
    </location>
</feature>
<keyword evidence="4 6" id="KW-1133">Transmembrane helix</keyword>
<dbReference type="CDD" id="cd17353">
    <property type="entry name" value="MFS_OFA_like"/>
    <property type="match status" value="1"/>
</dbReference>
<dbReference type="SUPFAM" id="SSF103473">
    <property type="entry name" value="MFS general substrate transporter"/>
    <property type="match status" value="1"/>
</dbReference>
<evidence type="ECO:0000256" key="2">
    <source>
        <dbReference type="ARBA" id="ARBA00022448"/>
    </source>
</evidence>
<dbReference type="Gene3D" id="1.20.1250.20">
    <property type="entry name" value="MFS general substrate transporter like domains"/>
    <property type="match status" value="2"/>
</dbReference>
<proteinExistence type="predicted"/>
<dbReference type="Proteomes" id="UP000294902">
    <property type="component" value="Unassembled WGS sequence"/>
</dbReference>
<keyword evidence="2" id="KW-0813">Transport</keyword>
<dbReference type="AlphaFoldDB" id="A0A4R3MMT6"/>
<feature type="transmembrane region" description="Helical" evidence="6">
    <location>
        <begin position="276"/>
        <end position="294"/>
    </location>
</feature>
<protein>
    <submittedName>
        <fullName evidence="8">Putative MFS family arabinose efflux permease</fullName>
    </submittedName>
</protein>
<dbReference type="InterPro" id="IPR020846">
    <property type="entry name" value="MFS_dom"/>
</dbReference>
<accession>A0A4R3MMT6</accession>
<feature type="transmembrane region" description="Helical" evidence="6">
    <location>
        <begin position="162"/>
        <end position="181"/>
    </location>
</feature>
<evidence type="ECO:0000256" key="3">
    <source>
        <dbReference type="ARBA" id="ARBA00022692"/>
    </source>
</evidence>
<dbReference type="EMBL" id="SMAL01000002">
    <property type="protein sequence ID" value="TCT16285.1"/>
    <property type="molecule type" value="Genomic_DNA"/>
</dbReference>
<dbReference type="PANTHER" id="PTHR11360:SF304">
    <property type="entry name" value="MFS DOMAIN-CONTAINING PROTEIN"/>
    <property type="match status" value="1"/>
</dbReference>
<evidence type="ECO:0000313" key="8">
    <source>
        <dbReference type="EMBL" id="TCT16285.1"/>
    </source>
</evidence>
<feature type="transmembrane region" description="Helical" evidence="6">
    <location>
        <begin position="129"/>
        <end position="150"/>
    </location>
</feature>
<feature type="transmembrane region" description="Helical" evidence="6">
    <location>
        <begin position="210"/>
        <end position="234"/>
    </location>
</feature>
<feature type="transmembrane region" description="Helical" evidence="6">
    <location>
        <begin position="367"/>
        <end position="387"/>
    </location>
</feature>
<dbReference type="PROSITE" id="PS50850">
    <property type="entry name" value="MFS"/>
    <property type="match status" value="1"/>
</dbReference>
<feature type="domain" description="Major facilitator superfamily (MFS) profile" evidence="7">
    <location>
        <begin position="5"/>
        <end position="391"/>
    </location>
</feature>
<keyword evidence="9" id="KW-1185">Reference proteome</keyword>